<protein>
    <submittedName>
        <fullName evidence="2">Uncharacterized protein</fullName>
    </submittedName>
</protein>
<reference evidence="2 3" key="1">
    <citation type="journal article" date="2013" name="PLoS Genet.">
        <title>The genome and development-dependent transcriptomes of Pyronema confluens: a window into fungal evolution.</title>
        <authorList>
            <person name="Traeger S."/>
            <person name="Altegoer F."/>
            <person name="Freitag M."/>
            <person name="Gabaldon T."/>
            <person name="Kempken F."/>
            <person name="Kumar A."/>
            <person name="Marcet-Houben M."/>
            <person name="Poggeler S."/>
            <person name="Stajich J.E."/>
            <person name="Nowrousian M."/>
        </authorList>
    </citation>
    <scope>NUCLEOTIDE SEQUENCE [LARGE SCALE GENOMIC DNA]</scope>
    <source>
        <strain evidence="3">CBS 100304</strain>
        <tissue evidence="2">Vegetative mycelium</tissue>
    </source>
</reference>
<evidence type="ECO:0000313" key="3">
    <source>
        <dbReference type="Proteomes" id="UP000018144"/>
    </source>
</evidence>
<organism evidence="2 3">
    <name type="scientific">Pyronema omphalodes (strain CBS 100304)</name>
    <name type="common">Pyronema confluens</name>
    <dbReference type="NCBI Taxonomy" id="1076935"/>
    <lineage>
        <taxon>Eukaryota</taxon>
        <taxon>Fungi</taxon>
        <taxon>Dikarya</taxon>
        <taxon>Ascomycota</taxon>
        <taxon>Pezizomycotina</taxon>
        <taxon>Pezizomycetes</taxon>
        <taxon>Pezizales</taxon>
        <taxon>Pyronemataceae</taxon>
        <taxon>Pyronema</taxon>
    </lineage>
</organism>
<dbReference type="EMBL" id="HF935232">
    <property type="protein sequence ID" value="CCX05073.1"/>
    <property type="molecule type" value="Genomic_DNA"/>
</dbReference>
<gene>
    <name evidence="2" type="ORF">PCON_04660</name>
</gene>
<proteinExistence type="predicted"/>
<feature type="region of interest" description="Disordered" evidence="1">
    <location>
        <begin position="1"/>
        <end position="28"/>
    </location>
</feature>
<dbReference type="Proteomes" id="UP000018144">
    <property type="component" value="Unassembled WGS sequence"/>
</dbReference>
<evidence type="ECO:0000313" key="2">
    <source>
        <dbReference type="EMBL" id="CCX05073.1"/>
    </source>
</evidence>
<name>U4KUN5_PYROM</name>
<accession>U4KUN5</accession>
<feature type="compositionally biased region" description="Basic and acidic residues" evidence="1">
    <location>
        <begin position="1"/>
        <end position="14"/>
    </location>
</feature>
<keyword evidence="3" id="KW-1185">Reference proteome</keyword>
<evidence type="ECO:0000256" key="1">
    <source>
        <dbReference type="SAM" id="MobiDB-lite"/>
    </source>
</evidence>
<dbReference type="AlphaFoldDB" id="U4KUN5"/>
<sequence>MKTDRREERRKGRDQSGAGRGVVRYTKL</sequence>